<evidence type="ECO:0000259" key="3">
    <source>
        <dbReference type="Pfam" id="PF08028"/>
    </source>
</evidence>
<protein>
    <recommendedName>
        <fullName evidence="3">Acyl-CoA dehydrogenase C-terminal domain-containing protein</fullName>
    </recommendedName>
</protein>
<reference evidence="4" key="1">
    <citation type="submission" date="2019-05" db="EMBL/GenBank/DDBJ databases">
        <title>Isolation, diversity and antifungal activity of Actinobacteria from wheat.</title>
        <authorList>
            <person name="Yu B."/>
        </authorList>
    </citation>
    <scope>NUCLEOTIDE SEQUENCE [LARGE SCALE GENOMIC DNA]</scope>
    <source>
        <strain evidence="4">NEAU-HEGS1-5</strain>
    </source>
</reference>
<dbReference type="EMBL" id="VANP01000008">
    <property type="protein sequence ID" value="TLP57038.1"/>
    <property type="molecule type" value="Genomic_DNA"/>
</dbReference>
<dbReference type="GO" id="GO:0050660">
    <property type="term" value="F:flavin adenine dinucleotide binding"/>
    <property type="evidence" value="ECO:0007669"/>
    <property type="project" value="InterPro"/>
</dbReference>
<evidence type="ECO:0000256" key="2">
    <source>
        <dbReference type="SAM" id="Phobius"/>
    </source>
</evidence>
<dbReference type="InterPro" id="IPR050741">
    <property type="entry name" value="Acyl-CoA_dehydrogenase"/>
</dbReference>
<comment type="caution">
    <text evidence="4">The sequence shown here is derived from an EMBL/GenBank/DDBJ whole genome shotgun (WGS) entry which is preliminary data.</text>
</comment>
<keyword evidence="1" id="KW-0560">Oxidoreductase</keyword>
<dbReference type="InterPro" id="IPR036250">
    <property type="entry name" value="AcylCo_DH-like_C"/>
</dbReference>
<dbReference type="GO" id="GO:0033539">
    <property type="term" value="P:fatty acid beta-oxidation using acyl-CoA dehydrogenase"/>
    <property type="evidence" value="ECO:0007669"/>
    <property type="project" value="TreeGrafter"/>
</dbReference>
<keyword evidence="2" id="KW-0472">Membrane</keyword>
<dbReference type="GO" id="GO:0016712">
    <property type="term" value="F:oxidoreductase activity, acting on paired donors, with incorporation or reduction of molecular oxygen, reduced flavin or flavoprotein as one donor, and incorporation of one atom of oxygen"/>
    <property type="evidence" value="ECO:0007669"/>
    <property type="project" value="TreeGrafter"/>
</dbReference>
<keyword evidence="5" id="KW-1185">Reference proteome</keyword>
<dbReference type="SUPFAM" id="SSF47203">
    <property type="entry name" value="Acyl-CoA dehydrogenase C-terminal domain-like"/>
    <property type="match status" value="1"/>
</dbReference>
<gene>
    <name evidence="4" type="ORF">FED44_21745</name>
</gene>
<organism evidence="4 5">
    <name type="scientific">Microbispora triticiradicis</name>
    <dbReference type="NCBI Taxonomy" id="2200763"/>
    <lineage>
        <taxon>Bacteria</taxon>
        <taxon>Bacillati</taxon>
        <taxon>Actinomycetota</taxon>
        <taxon>Actinomycetes</taxon>
        <taxon>Streptosporangiales</taxon>
        <taxon>Streptosporangiaceae</taxon>
        <taxon>Microbispora</taxon>
    </lineage>
</organism>
<dbReference type="GO" id="GO:0003995">
    <property type="term" value="F:acyl-CoA dehydrogenase activity"/>
    <property type="evidence" value="ECO:0007669"/>
    <property type="project" value="TreeGrafter"/>
</dbReference>
<dbReference type="PIRSF" id="PIRSF016578">
    <property type="entry name" value="HsaA"/>
    <property type="match status" value="1"/>
</dbReference>
<dbReference type="InterPro" id="IPR013107">
    <property type="entry name" value="Acyl-CoA_DH_C"/>
</dbReference>
<evidence type="ECO:0000313" key="5">
    <source>
        <dbReference type="Proteomes" id="UP000309033"/>
    </source>
</evidence>
<dbReference type="InterPro" id="IPR046373">
    <property type="entry name" value="Acyl-CoA_Oxase/DH_mid-dom_sf"/>
</dbReference>
<keyword evidence="2" id="KW-0812">Transmembrane</keyword>
<keyword evidence="2" id="KW-1133">Transmembrane helix</keyword>
<dbReference type="AlphaFoldDB" id="A0A5R8YU50"/>
<evidence type="ECO:0000256" key="1">
    <source>
        <dbReference type="ARBA" id="ARBA00023002"/>
    </source>
</evidence>
<feature type="transmembrane region" description="Helical" evidence="2">
    <location>
        <begin position="225"/>
        <end position="248"/>
    </location>
</feature>
<accession>A0A5R8YU50</accession>
<feature type="domain" description="Acyl-CoA dehydrogenase C-terminal" evidence="3">
    <location>
        <begin position="234"/>
        <end position="351"/>
    </location>
</feature>
<dbReference type="Proteomes" id="UP000309033">
    <property type="component" value="Unassembled WGS sequence"/>
</dbReference>
<name>A0A5R8YU50_9ACTN</name>
<dbReference type="PANTHER" id="PTHR48083">
    <property type="entry name" value="MEDIUM-CHAIN SPECIFIC ACYL-COA DEHYDROGENASE, MITOCHONDRIAL-RELATED"/>
    <property type="match status" value="1"/>
</dbReference>
<dbReference type="Gene3D" id="2.40.110.10">
    <property type="entry name" value="Butyryl-CoA Dehydrogenase, subunit A, domain 2"/>
    <property type="match status" value="1"/>
</dbReference>
<dbReference type="Gene3D" id="1.20.140.10">
    <property type="entry name" value="Butyryl-CoA Dehydrogenase, subunit A, domain 3"/>
    <property type="match status" value="1"/>
</dbReference>
<dbReference type="GO" id="GO:0005737">
    <property type="term" value="C:cytoplasm"/>
    <property type="evidence" value="ECO:0007669"/>
    <property type="project" value="TreeGrafter"/>
</dbReference>
<dbReference type="SUPFAM" id="SSF56645">
    <property type="entry name" value="Acyl-CoA dehydrogenase NM domain-like"/>
    <property type="match status" value="1"/>
</dbReference>
<sequence>MTLTSVSPDHRLDVTELVDRAARYAAEVDGSRRLRRESVAALVEAEFPRHFVPSRWGGAAGGFAPLVEAAITVGESCPSTAWCATLFAAHGRIAAYLPEQAREEIWGSGPDTLISASVMPPSGRATPVPGGWLLRGEWGRASGVDFADWVLLASTVPDGDGETVRIFAVPSGDFVVEDTWQAAGMRGTGTNTVVLCDTFVPEHRTVALPELLGTRSARQARCHNVPYTLVAAVMFAAPLVGAALGAVAECVSTRAARLSPDPDARQALARSSPEASAARLLLREAADRADRGMVDARTVAQNRCDAAAAAELCVSAVDRLFAACGGHGLAEDDPVQRRWRDVHTGAGHGALRFAPAADAYAKALLGLG</sequence>
<dbReference type="PANTHER" id="PTHR48083:SF19">
    <property type="entry name" value="FLAVIN-DEPENDENT MONOOXYGENASE, OXYGENASE SUBUNIT HSAA"/>
    <property type="match status" value="1"/>
</dbReference>
<dbReference type="InterPro" id="IPR037069">
    <property type="entry name" value="AcylCoA_DH/ox_N_sf"/>
</dbReference>
<dbReference type="OrthoDB" id="3404950at2"/>
<dbReference type="Gene3D" id="1.10.540.10">
    <property type="entry name" value="Acyl-CoA dehydrogenase/oxidase, N-terminal domain"/>
    <property type="match status" value="1"/>
</dbReference>
<dbReference type="InterPro" id="IPR009100">
    <property type="entry name" value="AcylCoA_DH/oxidase_NM_dom_sf"/>
</dbReference>
<dbReference type="Pfam" id="PF08028">
    <property type="entry name" value="Acyl-CoA_dh_2"/>
    <property type="match status" value="1"/>
</dbReference>
<proteinExistence type="predicted"/>
<evidence type="ECO:0000313" key="4">
    <source>
        <dbReference type="EMBL" id="TLP57038.1"/>
    </source>
</evidence>